<feature type="transmembrane region" description="Helical" evidence="10">
    <location>
        <begin position="148"/>
        <end position="168"/>
    </location>
</feature>
<dbReference type="Proteomes" id="UP000275078">
    <property type="component" value="Unassembled WGS sequence"/>
</dbReference>
<dbReference type="EMBL" id="ML119954">
    <property type="protein sequence ID" value="RPA71245.1"/>
    <property type="molecule type" value="Genomic_DNA"/>
</dbReference>
<evidence type="ECO:0000256" key="2">
    <source>
        <dbReference type="ARBA" id="ARBA00010992"/>
    </source>
</evidence>
<organism evidence="12 13">
    <name type="scientific">Ascobolus immersus RN42</name>
    <dbReference type="NCBI Taxonomy" id="1160509"/>
    <lineage>
        <taxon>Eukaryota</taxon>
        <taxon>Fungi</taxon>
        <taxon>Dikarya</taxon>
        <taxon>Ascomycota</taxon>
        <taxon>Pezizomycotina</taxon>
        <taxon>Pezizomycetes</taxon>
        <taxon>Pezizales</taxon>
        <taxon>Ascobolaceae</taxon>
        <taxon>Ascobolus</taxon>
    </lineage>
</organism>
<feature type="transmembrane region" description="Helical" evidence="10">
    <location>
        <begin position="424"/>
        <end position="450"/>
    </location>
</feature>
<comment type="catalytic activity">
    <reaction evidence="7">
        <text>myo-inositol(out) + H(+)(out) = myo-inositol(in) + H(+)(in)</text>
        <dbReference type="Rhea" id="RHEA:60364"/>
        <dbReference type="ChEBI" id="CHEBI:15378"/>
        <dbReference type="ChEBI" id="CHEBI:17268"/>
    </reaction>
</comment>
<name>A0A3N4H9B5_ASCIM</name>
<keyword evidence="3 8" id="KW-0813">Transport</keyword>
<evidence type="ECO:0000256" key="9">
    <source>
        <dbReference type="SAM" id="MobiDB-lite"/>
    </source>
</evidence>
<feature type="domain" description="Major facilitator superfamily (MFS) profile" evidence="11">
    <location>
        <begin position="70"/>
        <end position="518"/>
    </location>
</feature>
<dbReference type="InterPro" id="IPR003663">
    <property type="entry name" value="Sugar/inositol_transpt"/>
</dbReference>
<evidence type="ECO:0000256" key="4">
    <source>
        <dbReference type="ARBA" id="ARBA00022692"/>
    </source>
</evidence>
<evidence type="ECO:0000256" key="6">
    <source>
        <dbReference type="ARBA" id="ARBA00023136"/>
    </source>
</evidence>
<dbReference type="InterPro" id="IPR050814">
    <property type="entry name" value="Myo-inositol_Transporter"/>
</dbReference>
<keyword evidence="13" id="KW-1185">Reference proteome</keyword>
<dbReference type="PANTHER" id="PTHR48020:SF12">
    <property type="entry name" value="PROTON MYO-INOSITOL COTRANSPORTER"/>
    <property type="match status" value="1"/>
</dbReference>
<feature type="transmembrane region" description="Helical" evidence="10">
    <location>
        <begin position="462"/>
        <end position="484"/>
    </location>
</feature>
<dbReference type="AlphaFoldDB" id="A0A3N4H9B5"/>
<dbReference type="InterPro" id="IPR020846">
    <property type="entry name" value="MFS_dom"/>
</dbReference>
<keyword evidence="5 10" id="KW-1133">Transmembrane helix</keyword>
<keyword evidence="6 10" id="KW-0472">Membrane</keyword>
<dbReference type="InterPro" id="IPR005829">
    <property type="entry name" value="Sugar_transporter_CS"/>
</dbReference>
<feature type="transmembrane region" description="Helical" evidence="10">
    <location>
        <begin position="357"/>
        <end position="377"/>
    </location>
</feature>
<dbReference type="Gene3D" id="1.20.1250.20">
    <property type="entry name" value="MFS general substrate transporter like domains"/>
    <property type="match status" value="1"/>
</dbReference>
<protein>
    <submittedName>
        <fullName evidence="12">General substrate transporter</fullName>
    </submittedName>
</protein>
<dbReference type="GO" id="GO:1904679">
    <property type="term" value="P:myo-inositol import across plasma membrane"/>
    <property type="evidence" value="ECO:0007669"/>
    <property type="project" value="TreeGrafter"/>
</dbReference>
<dbReference type="PANTHER" id="PTHR48020">
    <property type="entry name" value="PROTON MYO-INOSITOL COTRANSPORTER"/>
    <property type="match status" value="1"/>
</dbReference>
<reference evidence="12 13" key="1">
    <citation type="journal article" date="2018" name="Nat. Ecol. Evol.">
        <title>Pezizomycetes genomes reveal the molecular basis of ectomycorrhizal truffle lifestyle.</title>
        <authorList>
            <person name="Murat C."/>
            <person name="Payen T."/>
            <person name="Noel B."/>
            <person name="Kuo A."/>
            <person name="Morin E."/>
            <person name="Chen J."/>
            <person name="Kohler A."/>
            <person name="Krizsan K."/>
            <person name="Balestrini R."/>
            <person name="Da Silva C."/>
            <person name="Montanini B."/>
            <person name="Hainaut M."/>
            <person name="Levati E."/>
            <person name="Barry K.W."/>
            <person name="Belfiori B."/>
            <person name="Cichocki N."/>
            <person name="Clum A."/>
            <person name="Dockter R.B."/>
            <person name="Fauchery L."/>
            <person name="Guy J."/>
            <person name="Iotti M."/>
            <person name="Le Tacon F."/>
            <person name="Lindquist E.A."/>
            <person name="Lipzen A."/>
            <person name="Malagnac F."/>
            <person name="Mello A."/>
            <person name="Molinier V."/>
            <person name="Miyauchi S."/>
            <person name="Poulain J."/>
            <person name="Riccioni C."/>
            <person name="Rubini A."/>
            <person name="Sitrit Y."/>
            <person name="Splivallo R."/>
            <person name="Traeger S."/>
            <person name="Wang M."/>
            <person name="Zifcakova L."/>
            <person name="Wipf D."/>
            <person name="Zambonelli A."/>
            <person name="Paolocci F."/>
            <person name="Nowrousian M."/>
            <person name="Ottonello S."/>
            <person name="Baldrian P."/>
            <person name="Spatafora J.W."/>
            <person name="Henrissat B."/>
            <person name="Nagy L.G."/>
            <person name="Aury J.M."/>
            <person name="Wincker P."/>
            <person name="Grigoriev I.V."/>
            <person name="Bonfante P."/>
            <person name="Martin F.M."/>
        </authorList>
    </citation>
    <scope>NUCLEOTIDE SEQUENCE [LARGE SCALE GENOMIC DNA]</scope>
    <source>
        <strain evidence="12 13">RN42</strain>
    </source>
</reference>
<evidence type="ECO:0000256" key="10">
    <source>
        <dbReference type="SAM" id="Phobius"/>
    </source>
</evidence>
<gene>
    <name evidence="12" type="ORF">BJ508DRAFT_371379</name>
</gene>
<accession>A0A3N4H9B5</accession>
<feature type="transmembrane region" description="Helical" evidence="10">
    <location>
        <begin position="121"/>
        <end position="141"/>
    </location>
</feature>
<evidence type="ECO:0000256" key="8">
    <source>
        <dbReference type="RuleBase" id="RU003346"/>
    </source>
</evidence>
<comment type="similarity">
    <text evidence="2 8">Belongs to the major facilitator superfamily. Sugar transporter (TC 2.A.1.1) family.</text>
</comment>
<feature type="transmembrane region" description="Helical" evidence="10">
    <location>
        <begin position="174"/>
        <end position="195"/>
    </location>
</feature>
<dbReference type="Pfam" id="PF00083">
    <property type="entry name" value="Sugar_tr"/>
    <property type="match status" value="1"/>
</dbReference>
<feature type="transmembrane region" description="Helical" evidence="10">
    <location>
        <begin position="320"/>
        <end position="342"/>
    </location>
</feature>
<feature type="transmembrane region" description="Helical" evidence="10">
    <location>
        <begin position="384"/>
        <end position="404"/>
    </location>
</feature>
<comment type="subcellular location">
    <subcellularLocation>
        <location evidence="1">Membrane</location>
        <topology evidence="1">Multi-pass membrane protein</topology>
    </subcellularLocation>
</comment>
<dbReference type="STRING" id="1160509.A0A3N4H9B5"/>
<evidence type="ECO:0000313" key="12">
    <source>
        <dbReference type="EMBL" id="RPA71245.1"/>
    </source>
</evidence>
<dbReference type="OrthoDB" id="6339427at2759"/>
<dbReference type="NCBIfam" id="TIGR00879">
    <property type="entry name" value="SP"/>
    <property type="match status" value="1"/>
</dbReference>
<proteinExistence type="inferred from homology"/>
<dbReference type="GO" id="GO:0005366">
    <property type="term" value="F:myo-inositol:proton symporter activity"/>
    <property type="evidence" value="ECO:0007669"/>
    <property type="project" value="TreeGrafter"/>
</dbReference>
<evidence type="ECO:0000256" key="3">
    <source>
        <dbReference type="ARBA" id="ARBA00022448"/>
    </source>
</evidence>
<feature type="transmembrane region" description="Helical" evidence="10">
    <location>
        <begin position="233"/>
        <end position="252"/>
    </location>
</feature>
<feature type="region of interest" description="Disordered" evidence="9">
    <location>
        <begin position="20"/>
        <end position="59"/>
    </location>
</feature>
<evidence type="ECO:0000256" key="5">
    <source>
        <dbReference type="ARBA" id="ARBA00022989"/>
    </source>
</evidence>
<evidence type="ECO:0000256" key="7">
    <source>
        <dbReference type="ARBA" id="ARBA00049119"/>
    </source>
</evidence>
<dbReference type="SUPFAM" id="SSF103473">
    <property type="entry name" value="MFS general substrate transporter"/>
    <property type="match status" value="1"/>
</dbReference>
<feature type="transmembrane region" description="Helical" evidence="10">
    <location>
        <begin position="496"/>
        <end position="514"/>
    </location>
</feature>
<dbReference type="GO" id="GO:0016020">
    <property type="term" value="C:membrane"/>
    <property type="evidence" value="ECO:0007669"/>
    <property type="project" value="UniProtKB-SubCell"/>
</dbReference>
<keyword evidence="4 10" id="KW-0812">Transmembrane</keyword>
<dbReference type="InterPro" id="IPR036259">
    <property type="entry name" value="MFS_trans_sf"/>
</dbReference>
<evidence type="ECO:0000259" key="11">
    <source>
        <dbReference type="PROSITE" id="PS50850"/>
    </source>
</evidence>
<dbReference type="PROSITE" id="PS00216">
    <property type="entry name" value="SUGAR_TRANSPORT_1"/>
    <property type="match status" value="2"/>
</dbReference>
<feature type="transmembrane region" description="Helical" evidence="10">
    <location>
        <begin position="207"/>
        <end position="227"/>
    </location>
</feature>
<sequence length="531" mass="56884">MPPQSTPFVYISITTATKAPTVPPATQYSRIRDPVDTDSDSETGSIRNAPAASSDPVKPSGGLSPYTLRLTLIASISGVLFGYDTGIISSTLLYLSPPPSVHYDIPSLTPGRLLTPFEKSIITSSTSLTALLACLCIGFVSDSWGRKFAIYMSAFFFVFGAAFQATSFGVWTMVVGRMVVGVGVGLGGGVVPVWVGEVARREERGRLVVGLVGGITAGQVVSYIVGLFSGVGWRWRVCVGLGAVPALLQVVLMRGLAESPRWLVEQGQIAEAREVLEKVYDQGEVHGVLMGIVKVVQKTGSVTTPQRWRLLWKDRISRKMLGVACLAQGLQQLCGFNTLMYFSPTVFQMVGFENPTATALCIAGTNLIFTVVAFQLIDRIGRRRILLSSLPFMALGLLGAALAINKLPVDYGTEMSAAEKAGSVIYPIIMILSLITYVAFYALGIGNVPWQQSELFPLETRALGSGVATAVNWAANTVVGVTFLPLVVTLGAEATFAGYAVICMLGWVACWRWFPERMGVALESIGEEGEP</sequence>
<dbReference type="InterPro" id="IPR005828">
    <property type="entry name" value="MFS_sugar_transport-like"/>
</dbReference>
<evidence type="ECO:0000313" key="13">
    <source>
        <dbReference type="Proteomes" id="UP000275078"/>
    </source>
</evidence>
<dbReference type="FunFam" id="1.20.1250.20:FF:000073">
    <property type="entry name" value="MFS myo-inositol transporter, putative"/>
    <property type="match status" value="1"/>
</dbReference>
<dbReference type="PROSITE" id="PS50850">
    <property type="entry name" value="MFS"/>
    <property type="match status" value="1"/>
</dbReference>
<evidence type="ECO:0000256" key="1">
    <source>
        <dbReference type="ARBA" id="ARBA00004141"/>
    </source>
</evidence>
<dbReference type="PRINTS" id="PR00171">
    <property type="entry name" value="SUGRTRNSPORT"/>
</dbReference>
<feature type="transmembrane region" description="Helical" evidence="10">
    <location>
        <begin position="70"/>
        <end position="95"/>
    </location>
</feature>